<evidence type="ECO:0000313" key="2">
    <source>
        <dbReference type="Proteomes" id="UP001054945"/>
    </source>
</evidence>
<dbReference type="AlphaFoldDB" id="A0AAV4SIZ9"/>
<protein>
    <recommendedName>
        <fullName evidence="3">Maturase K</fullName>
    </recommendedName>
</protein>
<sequence>MASTLFEPYSIGGHLKSLVYETLEDLIVLIMAVATEIHETHRVFESVRQLLLLSSYRSLEIIQQGKHGDNDYNRYFEWNRR</sequence>
<name>A0AAV4SIZ9_CAEEX</name>
<keyword evidence="2" id="KW-1185">Reference proteome</keyword>
<evidence type="ECO:0008006" key="3">
    <source>
        <dbReference type="Google" id="ProtNLM"/>
    </source>
</evidence>
<reference evidence="1 2" key="1">
    <citation type="submission" date="2021-06" db="EMBL/GenBank/DDBJ databases">
        <title>Caerostris extrusa draft genome.</title>
        <authorList>
            <person name="Kono N."/>
            <person name="Arakawa K."/>
        </authorList>
    </citation>
    <scope>NUCLEOTIDE SEQUENCE [LARGE SCALE GENOMIC DNA]</scope>
</reference>
<gene>
    <name evidence="1" type="ORF">CEXT_811301</name>
</gene>
<proteinExistence type="predicted"/>
<accession>A0AAV4SIZ9</accession>
<organism evidence="1 2">
    <name type="scientific">Caerostris extrusa</name>
    <name type="common">Bark spider</name>
    <name type="synonym">Caerostris bankana</name>
    <dbReference type="NCBI Taxonomy" id="172846"/>
    <lineage>
        <taxon>Eukaryota</taxon>
        <taxon>Metazoa</taxon>
        <taxon>Ecdysozoa</taxon>
        <taxon>Arthropoda</taxon>
        <taxon>Chelicerata</taxon>
        <taxon>Arachnida</taxon>
        <taxon>Araneae</taxon>
        <taxon>Araneomorphae</taxon>
        <taxon>Entelegynae</taxon>
        <taxon>Araneoidea</taxon>
        <taxon>Araneidae</taxon>
        <taxon>Caerostris</taxon>
    </lineage>
</organism>
<dbReference type="Proteomes" id="UP001054945">
    <property type="component" value="Unassembled WGS sequence"/>
</dbReference>
<dbReference type="EMBL" id="BPLR01009547">
    <property type="protein sequence ID" value="GIY32801.1"/>
    <property type="molecule type" value="Genomic_DNA"/>
</dbReference>
<evidence type="ECO:0000313" key="1">
    <source>
        <dbReference type="EMBL" id="GIY32801.1"/>
    </source>
</evidence>
<comment type="caution">
    <text evidence="1">The sequence shown here is derived from an EMBL/GenBank/DDBJ whole genome shotgun (WGS) entry which is preliminary data.</text>
</comment>